<dbReference type="AlphaFoldDB" id="A0A0C4F239"/>
<feature type="region of interest" description="Disordered" evidence="1">
    <location>
        <begin position="446"/>
        <end position="466"/>
    </location>
</feature>
<feature type="region of interest" description="Disordered" evidence="1">
    <location>
        <begin position="352"/>
        <end position="419"/>
    </location>
</feature>
<reference evidence="3" key="4">
    <citation type="submission" date="2025-05" db="UniProtKB">
        <authorList>
            <consortium name="EnsemblFungi"/>
        </authorList>
    </citation>
    <scope>IDENTIFICATION</scope>
    <source>
        <strain evidence="3">isolate 1-1 / race 1 (BBBD)</strain>
    </source>
</reference>
<dbReference type="Proteomes" id="UP000005240">
    <property type="component" value="Unassembled WGS sequence"/>
</dbReference>
<sequence>MDRLPSELWELILRQIPNSLLRQTCLSLRTLTPHIPLSHQYRHLAIASDAELSRLRTDTAPPNAHLAALIHSVSLSAWRLRDNNLLINLINSAPNTRLIFLHIGPLFAPEQLDDLLRKHKPSLELLLLRFNQNVSIRSYEPFLKGAYFDTCLELLAKWPETPCFQSLSFVQDPPPQPVEKQIQHEGIAQPIILFRFWAITALAVSPLGRHLRRLRLRIPGRNLAGALTSTSTRVERVDVGPALHVDLPVPPFPSLEFLDISTSALPSVVTGLGPILRRFPCLTHLVIDRAGLIVPARFPADMDRVDETLRAIGSSVATAGLPRALEAKKLWSEAHAVFLQALALRHVSDTSASIAEDRPPHQPTAGPSTTTTAKTRRGRSAYASAPRWKPATLAPSSSTPSTTILPSSCPSSQKTRLEDERIPEKVSFLPDYSRLLSLCCGTALSPAAPEGEAGEDGEEEEEKTREAWESTFRGGFRTGLAKVDAAVQEAVEGHRRAVKVWKVGLDRLRKPQLVGGGGSKTKGTADGADPDNDKQAEERAAEVARKLNNRPVILVLSPSPPPFTGPTGPEEGLFGRFKRALNLVELPSSGEEEEEEEGALERAIAGYRNSRRRSDDGPAFCVRNGCAKHGVVGWMPPEHERPVRLIQSRRPPPLTPEHPPDEHQLVAGLQALALSPPRENDTLLADLGGELRHPVGCAHLVARTMWDVDSW</sequence>
<dbReference type="EnsemblFungi" id="PTTG_07160-t43_1">
    <property type="protein sequence ID" value="PTTG_07160-t43_1-p1"/>
    <property type="gene ID" value="PTTG_07160"/>
</dbReference>
<feature type="compositionally biased region" description="Acidic residues" evidence="1">
    <location>
        <begin position="452"/>
        <end position="461"/>
    </location>
</feature>
<evidence type="ECO:0008006" key="5">
    <source>
        <dbReference type="Google" id="ProtNLM"/>
    </source>
</evidence>
<feature type="compositionally biased region" description="Low complexity" evidence="1">
    <location>
        <begin position="390"/>
        <end position="412"/>
    </location>
</feature>
<evidence type="ECO:0000313" key="4">
    <source>
        <dbReference type="Proteomes" id="UP000005240"/>
    </source>
</evidence>
<reference evidence="3 4" key="3">
    <citation type="journal article" date="2017" name="G3 (Bethesda)">
        <title>Comparative analysis highlights variable genome content of wheat rusts and divergence of the mating loci.</title>
        <authorList>
            <person name="Cuomo C.A."/>
            <person name="Bakkeren G."/>
            <person name="Khalil H.B."/>
            <person name="Panwar V."/>
            <person name="Joly D."/>
            <person name="Linning R."/>
            <person name="Sakthikumar S."/>
            <person name="Song X."/>
            <person name="Adiconis X."/>
            <person name="Fan L."/>
            <person name="Goldberg J.M."/>
            <person name="Levin J.Z."/>
            <person name="Young S."/>
            <person name="Zeng Q."/>
            <person name="Anikster Y."/>
            <person name="Bruce M."/>
            <person name="Wang M."/>
            <person name="Yin C."/>
            <person name="McCallum B."/>
            <person name="Szabo L.J."/>
            <person name="Hulbert S."/>
            <person name="Chen X."/>
            <person name="Fellers J.P."/>
        </authorList>
    </citation>
    <scope>NUCLEOTIDE SEQUENCE</scope>
    <source>
        <strain evidence="3">isolate 1-1 / race 1 (BBBD)</strain>
        <strain evidence="4">Isolate 1-1 / race 1 (BBBD)</strain>
    </source>
</reference>
<name>A0A0C4F239_PUCT1</name>
<proteinExistence type="predicted"/>
<evidence type="ECO:0000256" key="1">
    <source>
        <dbReference type="SAM" id="MobiDB-lite"/>
    </source>
</evidence>
<keyword evidence="4" id="KW-1185">Reference proteome</keyword>
<evidence type="ECO:0000313" key="3">
    <source>
        <dbReference type="EnsemblFungi" id="PTTG_07160-t43_1-p1"/>
    </source>
</evidence>
<feature type="region of interest" description="Disordered" evidence="1">
    <location>
        <begin position="511"/>
        <end position="538"/>
    </location>
</feature>
<protein>
    <recommendedName>
        <fullName evidence="5">F-box domain-containing protein</fullName>
    </recommendedName>
</protein>
<evidence type="ECO:0000313" key="2">
    <source>
        <dbReference type="EMBL" id="OAV91226.1"/>
    </source>
</evidence>
<organism evidence="2">
    <name type="scientific">Puccinia triticina (isolate 1-1 / race 1 (BBBD))</name>
    <name type="common">Brown leaf rust fungus</name>
    <dbReference type="NCBI Taxonomy" id="630390"/>
    <lineage>
        <taxon>Eukaryota</taxon>
        <taxon>Fungi</taxon>
        <taxon>Dikarya</taxon>
        <taxon>Basidiomycota</taxon>
        <taxon>Pucciniomycotina</taxon>
        <taxon>Pucciniomycetes</taxon>
        <taxon>Pucciniales</taxon>
        <taxon>Pucciniaceae</taxon>
        <taxon>Puccinia</taxon>
    </lineage>
</organism>
<reference evidence="2" key="2">
    <citation type="submission" date="2016-05" db="EMBL/GenBank/DDBJ databases">
        <title>Comparative analysis highlights variable genome content of wheat rusts and divergence of the mating loci.</title>
        <authorList>
            <person name="Cuomo C.A."/>
            <person name="Bakkeren G."/>
            <person name="Szabo L."/>
            <person name="Khalil H."/>
            <person name="Joly D."/>
            <person name="Goldberg J."/>
            <person name="Young S."/>
            <person name="Zeng Q."/>
            <person name="Fellers J."/>
        </authorList>
    </citation>
    <scope>NUCLEOTIDE SEQUENCE [LARGE SCALE GENOMIC DNA]</scope>
    <source>
        <strain evidence="2">1-1 BBBD Race 1</strain>
    </source>
</reference>
<dbReference type="OrthoDB" id="3353982at2759"/>
<dbReference type="VEuPathDB" id="FungiDB:PTTG_07160"/>
<feature type="compositionally biased region" description="Low complexity" evidence="1">
    <location>
        <begin position="363"/>
        <end position="373"/>
    </location>
</feature>
<accession>A0A0C4F239</accession>
<dbReference type="OMA" id="EAWESTF"/>
<dbReference type="EMBL" id="ADAS02000084">
    <property type="protein sequence ID" value="OAV91226.1"/>
    <property type="molecule type" value="Genomic_DNA"/>
</dbReference>
<reference evidence="2" key="1">
    <citation type="submission" date="2009-11" db="EMBL/GenBank/DDBJ databases">
        <authorList>
            <consortium name="The Broad Institute Genome Sequencing Platform"/>
            <person name="Ward D."/>
            <person name="Feldgarden M."/>
            <person name="Earl A."/>
            <person name="Young S.K."/>
            <person name="Zeng Q."/>
            <person name="Koehrsen M."/>
            <person name="Alvarado L."/>
            <person name="Berlin A."/>
            <person name="Bochicchio J."/>
            <person name="Borenstein D."/>
            <person name="Chapman S.B."/>
            <person name="Chen Z."/>
            <person name="Engels R."/>
            <person name="Freedman E."/>
            <person name="Gellesch M."/>
            <person name="Goldberg J."/>
            <person name="Griggs A."/>
            <person name="Gujja S."/>
            <person name="Heilman E."/>
            <person name="Heiman D."/>
            <person name="Hepburn T."/>
            <person name="Howarth C."/>
            <person name="Jen D."/>
            <person name="Larson L."/>
            <person name="Lewis B."/>
            <person name="Mehta T."/>
            <person name="Park D."/>
            <person name="Pearson M."/>
            <person name="Roberts A."/>
            <person name="Saif S."/>
            <person name="Shea T."/>
            <person name="Shenoy N."/>
            <person name="Sisk P."/>
            <person name="Stolte C."/>
            <person name="Sykes S."/>
            <person name="Thomson T."/>
            <person name="Walk T."/>
            <person name="White J."/>
            <person name="Yandava C."/>
            <person name="Izard J."/>
            <person name="Baranova O.V."/>
            <person name="Blanton J.M."/>
            <person name="Tanner A.C."/>
            <person name="Dewhirst F.E."/>
            <person name="Haas B."/>
            <person name="Nusbaum C."/>
            <person name="Birren B."/>
        </authorList>
    </citation>
    <scope>NUCLEOTIDE SEQUENCE [LARGE SCALE GENOMIC DNA]</scope>
    <source>
        <strain evidence="2">1-1 BBBD Race 1</strain>
    </source>
</reference>
<gene>
    <name evidence="2" type="ORF">PTTG_07160</name>
</gene>